<evidence type="ECO:0000313" key="3">
    <source>
        <dbReference type="EMBL" id="MDX8151733.1"/>
    </source>
</evidence>
<keyword evidence="4" id="KW-1185">Reference proteome</keyword>
<dbReference type="GO" id="GO:0005524">
    <property type="term" value="F:ATP binding"/>
    <property type="evidence" value="ECO:0007669"/>
    <property type="project" value="UniProtKB-KW"/>
</dbReference>
<feature type="region of interest" description="Disordered" evidence="1">
    <location>
        <begin position="256"/>
        <end position="312"/>
    </location>
</feature>
<dbReference type="RefSeq" id="WP_319953887.1">
    <property type="nucleotide sequence ID" value="NZ_JAXAVX010000003.1"/>
</dbReference>
<protein>
    <submittedName>
        <fullName evidence="3">ATP-binding protein</fullName>
    </submittedName>
</protein>
<evidence type="ECO:0000259" key="2">
    <source>
        <dbReference type="Pfam" id="PF01695"/>
    </source>
</evidence>
<name>A0ABU4VIW2_9ACTN</name>
<dbReference type="SUPFAM" id="SSF52540">
    <property type="entry name" value="P-loop containing nucleoside triphosphate hydrolases"/>
    <property type="match status" value="1"/>
</dbReference>
<dbReference type="CDD" id="cd00009">
    <property type="entry name" value="AAA"/>
    <property type="match status" value="1"/>
</dbReference>
<dbReference type="EMBL" id="JAXAVX010000003">
    <property type="protein sequence ID" value="MDX8151733.1"/>
    <property type="molecule type" value="Genomic_DNA"/>
</dbReference>
<keyword evidence="3" id="KW-0067">ATP-binding</keyword>
<dbReference type="Proteomes" id="UP001277761">
    <property type="component" value="Unassembled WGS sequence"/>
</dbReference>
<dbReference type="Gene3D" id="3.40.50.300">
    <property type="entry name" value="P-loop containing nucleotide triphosphate hydrolases"/>
    <property type="match status" value="1"/>
</dbReference>
<evidence type="ECO:0000313" key="4">
    <source>
        <dbReference type="Proteomes" id="UP001277761"/>
    </source>
</evidence>
<evidence type="ECO:0000256" key="1">
    <source>
        <dbReference type="SAM" id="MobiDB-lite"/>
    </source>
</evidence>
<dbReference type="Pfam" id="PF01695">
    <property type="entry name" value="IstB_IS21"/>
    <property type="match status" value="1"/>
</dbReference>
<comment type="caution">
    <text evidence="3">The sequence shown here is derived from an EMBL/GenBank/DDBJ whole genome shotgun (WGS) entry which is preliminary data.</text>
</comment>
<feature type="domain" description="IstB-like ATP-binding" evidence="2">
    <location>
        <begin position="85"/>
        <end position="193"/>
    </location>
</feature>
<feature type="compositionally biased region" description="Basic and acidic residues" evidence="1">
    <location>
        <begin position="273"/>
        <end position="282"/>
    </location>
</feature>
<keyword evidence="3" id="KW-0547">Nucleotide-binding</keyword>
<accession>A0ABU4VIW2</accession>
<gene>
    <name evidence="3" type="ORF">SK069_09025</name>
</gene>
<sequence length="312" mass="34113">MRCPYDVCDGSGWIVDDRTRTATPCRCQGEQRARRVAGGLRARIAKKYRDLGFDRPPVSLMDRRVVGIARDYVAHLDERLAAGEGLWLTGGTGNGKTSLATLVSKHAIEAGRTVAIYSLPRLLAEIRDTFDNDSGLSMLQLHDALTRVDLLQIDDVGAEQSTPWVLEQLYSIVNARYEEERAVMITTNLDPDALREQVGERTVSRLEEMCRIVMIPDAVDHRHRQPTDGGPGGRPARDRWGAEAAGLGVAGHEIPGGAGALIPGDPGALLPSEGERWDRGWDDDAPPPVIPPTWGTDPQGAHRPVRRGRDQG</sequence>
<proteinExistence type="predicted"/>
<dbReference type="InterPro" id="IPR002611">
    <property type="entry name" value="IstB_ATP-bd"/>
</dbReference>
<dbReference type="InterPro" id="IPR027417">
    <property type="entry name" value="P-loop_NTPase"/>
</dbReference>
<dbReference type="PANTHER" id="PTHR30050:SF4">
    <property type="entry name" value="ATP-BINDING PROTEIN RV3427C IN INSERTION SEQUENCE-RELATED"/>
    <property type="match status" value="1"/>
</dbReference>
<organism evidence="3 4">
    <name type="scientific">Patulibacter brassicae</name>
    <dbReference type="NCBI Taxonomy" id="1705717"/>
    <lineage>
        <taxon>Bacteria</taxon>
        <taxon>Bacillati</taxon>
        <taxon>Actinomycetota</taxon>
        <taxon>Thermoleophilia</taxon>
        <taxon>Solirubrobacterales</taxon>
        <taxon>Patulibacteraceae</taxon>
        <taxon>Patulibacter</taxon>
    </lineage>
</organism>
<dbReference type="PANTHER" id="PTHR30050">
    <property type="entry name" value="CHROMOSOMAL REPLICATION INITIATOR PROTEIN DNAA"/>
    <property type="match status" value="1"/>
</dbReference>
<reference evidence="3 4" key="1">
    <citation type="submission" date="2023-11" db="EMBL/GenBank/DDBJ databases">
        <authorList>
            <person name="Xu M."/>
            <person name="Jiang T."/>
        </authorList>
    </citation>
    <scope>NUCLEOTIDE SEQUENCE [LARGE SCALE GENOMIC DNA]</scope>
    <source>
        <strain evidence="3 4">SD</strain>
    </source>
</reference>